<reference evidence="1 2" key="1">
    <citation type="submission" date="2022-09" db="EMBL/GenBank/DDBJ databases">
        <authorList>
            <person name="Palmer J.M."/>
        </authorList>
    </citation>
    <scope>NUCLEOTIDE SEQUENCE [LARGE SCALE GENOMIC DNA]</scope>
    <source>
        <strain evidence="1 2">DSM 7382</strain>
    </source>
</reference>
<organism evidence="1 2">
    <name type="scientific">Cerrena zonata</name>
    <dbReference type="NCBI Taxonomy" id="2478898"/>
    <lineage>
        <taxon>Eukaryota</taxon>
        <taxon>Fungi</taxon>
        <taxon>Dikarya</taxon>
        <taxon>Basidiomycota</taxon>
        <taxon>Agaricomycotina</taxon>
        <taxon>Agaricomycetes</taxon>
        <taxon>Polyporales</taxon>
        <taxon>Cerrenaceae</taxon>
        <taxon>Cerrena</taxon>
    </lineage>
</organism>
<accession>A0AAW0G476</accession>
<keyword evidence="2" id="KW-1185">Reference proteome</keyword>
<proteinExistence type="predicted"/>
<evidence type="ECO:0000313" key="2">
    <source>
        <dbReference type="Proteomes" id="UP001385951"/>
    </source>
</evidence>
<dbReference type="EMBL" id="JASBNA010000011">
    <property type="protein sequence ID" value="KAK7688116.1"/>
    <property type="molecule type" value="Genomic_DNA"/>
</dbReference>
<evidence type="ECO:0008006" key="3">
    <source>
        <dbReference type="Google" id="ProtNLM"/>
    </source>
</evidence>
<sequence length="413" mass="46467">MNSSTRPFPNELAMCVLENLHDDTEALSSCALVCPDWLDLSRQRLFASLAVKLPPPPSADLIRLPQTIAGLASGTSVRCPYVKTLRIYTPLNRKVEPGVLQSSLLVHLVKKLPKLQSLQLVDVDIVVEEPFENPSLPLNTLEIDFRDRMVQHPFAAAVTALKLFSNIQNLSLKFDYSIEGQKELYLPLPVQRIGHIELEGPLAAILAYRDVSHSDSTITSMSLHPAIGKWSRLDRLGELIQDVASQLVSLALTTGIPMLDYWKSNDSYPSHEQWQVLNLSKCTFLETFTLILDEASFSGASATHAGDSLLHVLSHTAKTARTINFQIGRWPEGCVTVAESIFKPEYEAFWEQLHPILSKFPKLTEIEFWFVISESEFQEQWRASIEKYMSSHRVKGSVSIKLRYDLAPSWARV</sequence>
<dbReference type="AlphaFoldDB" id="A0AAW0G476"/>
<name>A0AAW0G476_9APHY</name>
<gene>
    <name evidence="1" type="ORF">QCA50_008486</name>
</gene>
<comment type="caution">
    <text evidence="1">The sequence shown here is derived from an EMBL/GenBank/DDBJ whole genome shotgun (WGS) entry which is preliminary data.</text>
</comment>
<evidence type="ECO:0000313" key="1">
    <source>
        <dbReference type="EMBL" id="KAK7688116.1"/>
    </source>
</evidence>
<dbReference type="Proteomes" id="UP001385951">
    <property type="component" value="Unassembled WGS sequence"/>
</dbReference>
<protein>
    <recommendedName>
        <fullName evidence="3">F-box domain-containing protein</fullName>
    </recommendedName>
</protein>